<evidence type="ECO:0000313" key="2">
    <source>
        <dbReference type="EMBL" id="KAB3538538.1"/>
    </source>
</evidence>
<proteinExistence type="predicted"/>
<keyword evidence="1" id="KW-1133">Transmembrane helix</keyword>
<evidence type="ECO:0000256" key="1">
    <source>
        <dbReference type="SAM" id="Phobius"/>
    </source>
</evidence>
<evidence type="ECO:0008006" key="4">
    <source>
        <dbReference type="Google" id="ProtNLM"/>
    </source>
</evidence>
<keyword evidence="3" id="KW-1185">Reference proteome</keyword>
<name>A0A6I0FJF2_9FIRM</name>
<dbReference type="AlphaFoldDB" id="A0A6I0FJF2"/>
<dbReference type="OrthoDB" id="573857at2"/>
<keyword evidence="1" id="KW-0472">Membrane</keyword>
<feature type="transmembrane region" description="Helical" evidence="1">
    <location>
        <begin position="91"/>
        <end position="108"/>
    </location>
</feature>
<gene>
    <name evidence="2" type="ORF">F8154_01800</name>
</gene>
<protein>
    <recommendedName>
        <fullName evidence="4">DUF2784 domain-containing protein</fullName>
    </recommendedName>
</protein>
<dbReference type="Proteomes" id="UP000432715">
    <property type="component" value="Unassembled WGS sequence"/>
</dbReference>
<reference evidence="2 3" key="1">
    <citation type="submission" date="2019-10" db="EMBL/GenBank/DDBJ databases">
        <title>Alkaliphilus serpentinus sp. nov. and Alkaliphilus pronyensis sp. nov., two novel anaerobic alkaliphilic species isolated from the serpentinized-hosted hydrothermal field of the Prony Bay (New Caledonia).</title>
        <authorList>
            <person name="Postec A."/>
        </authorList>
    </citation>
    <scope>NUCLEOTIDE SEQUENCE [LARGE SCALE GENOMIC DNA]</scope>
    <source>
        <strain evidence="2 3">LacV</strain>
    </source>
</reference>
<keyword evidence="1" id="KW-0812">Transmembrane</keyword>
<accession>A0A6I0FJF2</accession>
<evidence type="ECO:0000313" key="3">
    <source>
        <dbReference type="Proteomes" id="UP000432715"/>
    </source>
</evidence>
<dbReference type="EMBL" id="WBZC01000005">
    <property type="protein sequence ID" value="KAB3538538.1"/>
    <property type="molecule type" value="Genomic_DNA"/>
</dbReference>
<feature type="transmembrane region" description="Helical" evidence="1">
    <location>
        <begin position="37"/>
        <end position="56"/>
    </location>
</feature>
<comment type="caution">
    <text evidence="2">The sequence shown here is derived from an EMBL/GenBank/DDBJ whole genome shotgun (WGS) entry which is preliminary data.</text>
</comment>
<dbReference type="RefSeq" id="WP_151859880.1">
    <property type="nucleotide sequence ID" value="NZ_WBZC01000005.1"/>
</dbReference>
<organism evidence="2 3">
    <name type="scientific">Alkaliphilus pronyensis</name>
    <dbReference type="NCBI Taxonomy" id="1482732"/>
    <lineage>
        <taxon>Bacteria</taxon>
        <taxon>Bacillati</taxon>
        <taxon>Bacillota</taxon>
        <taxon>Clostridia</taxon>
        <taxon>Peptostreptococcales</taxon>
        <taxon>Natronincolaceae</taxon>
        <taxon>Alkaliphilus</taxon>
    </lineage>
</organism>
<sequence length="109" mass="12651">MSKKLFCIKLIHTVIWIFYVFIIGYILYAGINNKIDIFLFIAIGLVVLEGIVLLAFKWKCPLTVLGYKYTDNREIGFDIFLPKWVAKNNKVIFTAIFVVGLLITLYRLL</sequence>
<feature type="transmembrane region" description="Helical" evidence="1">
    <location>
        <begin position="7"/>
        <end position="31"/>
    </location>
</feature>